<evidence type="ECO:0000256" key="4">
    <source>
        <dbReference type="SAM" id="MobiDB-lite"/>
    </source>
</evidence>
<dbReference type="InterPro" id="IPR050641">
    <property type="entry name" value="RIFMO-like"/>
</dbReference>
<dbReference type="Gene3D" id="3.50.50.60">
    <property type="entry name" value="FAD/NAD(P)-binding domain"/>
    <property type="match status" value="1"/>
</dbReference>
<keyword evidence="1" id="KW-0285">Flavoprotein</keyword>
<evidence type="ECO:0000259" key="5">
    <source>
        <dbReference type="Pfam" id="PF01494"/>
    </source>
</evidence>
<dbReference type="Gene3D" id="3.40.30.120">
    <property type="match status" value="1"/>
</dbReference>
<evidence type="ECO:0000313" key="6">
    <source>
        <dbReference type="EMBL" id="TVY38061.1"/>
    </source>
</evidence>
<dbReference type="Proteomes" id="UP000443090">
    <property type="component" value="Unassembled WGS sequence"/>
</dbReference>
<gene>
    <name evidence="6" type="primary">apdD_0</name>
    <name evidence="6" type="ORF">LOCC1_G007629</name>
</gene>
<name>A0A8H8RM59_9HELO</name>
<keyword evidence="2" id="KW-0274">FAD</keyword>
<keyword evidence="6" id="KW-0503">Monooxygenase</keyword>
<evidence type="ECO:0000256" key="1">
    <source>
        <dbReference type="ARBA" id="ARBA00022630"/>
    </source>
</evidence>
<evidence type="ECO:0000313" key="7">
    <source>
        <dbReference type="Proteomes" id="UP000443090"/>
    </source>
</evidence>
<protein>
    <submittedName>
        <fullName evidence="6">FAD-dependent monooxygenase</fullName>
    </submittedName>
</protein>
<dbReference type="AlphaFoldDB" id="A0A8H8RM59"/>
<dbReference type="OrthoDB" id="2096480at2759"/>
<sequence>MAGKTEFSETPESQDSGVLKPQAPPRTVPYTSYNHGIQPRPSRPSSPYSCADRYFTKEFRQSSEAFKRSASMESPHQHDVPVLVCGAGPVGLITALKLAHHGIRCMLIERNFETTKWPKMDITNVRSMELLPVPPNFSLDVIFSTGLGDGGEKIATWDLPSPDVWRERIRTQNDGSMPRESYLRCSQVLFEAWLKPICQKNPLIDTHFGYKFEELKEEDDFVISTLTDLEADKKIVVKSKYVVACDGAGSRVRKSTGLKITGGPVPISQYLVHFKSRDLTRLQSQGQFWHIFFTGGGAIISQDEDEIWTVHLPLPLEEDTDKIDPYEVVYKLLGSNTGRYPIKIDEILVKSVWRPNLVVADEYRTKKGRVFLCGDSAHQNIPTGGYGMNMGVGDAYDIGWKIAAVLRGFGGEHLLDSYDYERRPVALRNVERSGQHQSVHWEYCNWVQQQGSETVLSQGQDGKELKKKIKDWVEQRDGENKDLGIEMGYRHIGSPVVLTNPGEREPEWNVRSYVPSTWPGARAPHVFLSDGKTSIFDLYGPDYTIVDFTASGAGSAEFVKASEKLGIPVKAVHLPTENHVCEVWGRKLVLIRPDGFVAWRGLPGDEDVCPNTGKINEILLVAVGQHCAPDYSKAQYIGEKTSQTTSYHDVKTAPFTATVGNVIQDMGSIKKMAAFQT</sequence>
<keyword evidence="3" id="KW-0560">Oxidoreductase</keyword>
<feature type="region of interest" description="Disordered" evidence="4">
    <location>
        <begin position="1"/>
        <end position="48"/>
    </location>
</feature>
<dbReference type="PANTHER" id="PTHR43004">
    <property type="entry name" value="TRK SYSTEM POTASSIUM UPTAKE PROTEIN"/>
    <property type="match status" value="1"/>
</dbReference>
<dbReference type="Pfam" id="PF01494">
    <property type="entry name" value="FAD_binding_3"/>
    <property type="match status" value="1"/>
</dbReference>
<reference evidence="6 7" key="1">
    <citation type="submission" date="2018-05" db="EMBL/GenBank/DDBJ databases">
        <title>Genome sequencing and assembly of the regulated plant pathogen Lachnellula willkommii and related sister species for the development of diagnostic species identification markers.</title>
        <authorList>
            <person name="Giroux E."/>
            <person name="Bilodeau G."/>
        </authorList>
    </citation>
    <scope>NUCLEOTIDE SEQUENCE [LARGE SCALE GENOMIC DNA]</scope>
    <source>
        <strain evidence="6 7">CBS 160.35</strain>
    </source>
</reference>
<organism evidence="6 7">
    <name type="scientific">Lachnellula occidentalis</name>
    <dbReference type="NCBI Taxonomy" id="215460"/>
    <lineage>
        <taxon>Eukaryota</taxon>
        <taxon>Fungi</taxon>
        <taxon>Dikarya</taxon>
        <taxon>Ascomycota</taxon>
        <taxon>Pezizomycotina</taxon>
        <taxon>Leotiomycetes</taxon>
        <taxon>Helotiales</taxon>
        <taxon>Lachnaceae</taxon>
        <taxon>Lachnellula</taxon>
    </lineage>
</organism>
<dbReference type="Gene3D" id="3.30.9.10">
    <property type="entry name" value="D-Amino Acid Oxidase, subunit A, domain 2"/>
    <property type="match status" value="1"/>
</dbReference>
<dbReference type="Pfam" id="PF21274">
    <property type="entry name" value="Rng_hyd_C"/>
    <property type="match status" value="1"/>
</dbReference>
<feature type="domain" description="FAD-binding" evidence="5">
    <location>
        <begin position="79"/>
        <end position="433"/>
    </location>
</feature>
<dbReference type="EMBL" id="QGMI01000642">
    <property type="protein sequence ID" value="TVY38061.1"/>
    <property type="molecule type" value="Genomic_DNA"/>
</dbReference>
<comment type="caution">
    <text evidence="6">The sequence shown here is derived from an EMBL/GenBank/DDBJ whole genome shotgun (WGS) entry which is preliminary data.</text>
</comment>
<dbReference type="PRINTS" id="PR00420">
    <property type="entry name" value="RNGMNOXGNASE"/>
</dbReference>
<accession>A0A8H8RM59</accession>
<dbReference type="InterPro" id="IPR036188">
    <property type="entry name" value="FAD/NAD-bd_sf"/>
</dbReference>
<proteinExistence type="predicted"/>
<feature type="compositionally biased region" description="Low complexity" evidence="4">
    <location>
        <begin position="39"/>
        <end position="48"/>
    </location>
</feature>
<dbReference type="GO" id="GO:0071949">
    <property type="term" value="F:FAD binding"/>
    <property type="evidence" value="ECO:0007669"/>
    <property type="project" value="InterPro"/>
</dbReference>
<dbReference type="PANTHER" id="PTHR43004:SF21">
    <property type="entry name" value="FAD-BINDING DOMAIN-CONTAINING PROTEIN-RELATED"/>
    <property type="match status" value="1"/>
</dbReference>
<dbReference type="GO" id="GO:0016709">
    <property type="term" value="F:oxidoreductase activity, acting on paired donors, with incorporation or reduction of molecular oxygen, NAD(P)H as one donor, and incorporation of one atom of oxygen"/>
    <property type="evidence" value="ECO:0007669"/>
    <property type="project" value="UniProtKB-ARBA"/>
</dbReference>
<dbReference type="SUPFAM" id="SSF51905">
    <property type="entry name" value="FAD/NAD(P)-binding domain"/>
    <property type="match status" value="1"/>
</dbReference>
<keyword evidence="7" id="KW-1185">Reference proteome</keyword>
<evidence type="ECO:0000256" key="3">
    <source>
        <dbReference type="ARBA" id="ARBA00023002"/>
    </source>
</evidence>
<evidence type="ECO:0000256" key="2">
    <source>
        <dbReference type="ARBA" id="ARBA00022827"/>
    </source>
</evidence>
<dbReference type="InterPro" id="IPR002938">
    <property type="entry name" value="FAD-bd"/>
</dbReference>